<dbReference type="InterPro" id="IPR036693">
    <property type="entry name" value="TF_LuxR_autoind-bd_dom_sf"/>
</dbReference>
<dbReference type="Gene3D" id="1.10.10.10">
    <property type="entry name" value="Winged helix-like DNA-binding domain superfamily/Winged helix DNA-binding domain"/>
    <property type="match status" value="1"/>
</dbReference>
<protein>
    <recommendedName>
        <fullName evidence="9">Transcriptional activator protein TraR</fullName>
    </recommendedName>
</protein>
<keyword evidence="12" id="KW-1185">Reference proteome</keyword>
<dbReference type="EMBL" id="FCNP01000051">
    <property type="protein sequence ID" value="CVI64415.1"/>
    <property type="molecule type" value="Genomic_DNA"/>
</dbReference>
<evidence type="ECO:0000256" key="9">
    <source>
        <dbReference type="ARBA" id="ARBA00070209"/>
    </source>
</evidence>
<dbReference type="InterPro" id="IPR000792">
    <property type="entry name" value="Tscrpt_reg_LuxR_C"/>
</dbReference>
<reference evidence="11" key="1">
    <citation type="submission" date="2016-01" db="EMBL/GenBank/DDBJ databases">
        <authorList>
            <person name="Regsiter A."/>
            <person name="william w."/>
        </authorList>
    </citation>
    <scope>NUCLEOTIDE SEQUENCE</scope>
    <source>
        <strain evidence="11">NCPPB 1641</strain>
    </source>
</reference>
<keyword evidence="4" id="KW-0805">Transcription regulation</keyword>
<dbReference type="GO" id="GO:0000976">
    <property type="term" value="F:transcription cis-regulatory region binding"/>
    <property type="evidence" value="ECO:0007669"/>
    <property type="project" value="UniProtKB-ARBA"/>
</dbReference>
<dbReference type="InterPro" id="IPR036388">
    <property type="entry name" value="WH-like_DNA-bd_sf"/>
</dbReference>
<dbReference type="PROSITE" id="PS50043">
    <property type="entry name" value="HTH_LUXR_2"/>
    <property type="match status" value="1"/>
</dbReference>
<evidence type="ECO:0000313" key="11">
    <source>
        <dbReference type="EMBL" id="CVI64415.1"/>
    </source>
</evidence>
<dbReference type="InterPro" id="IPR016032">
    <property type="entry name" value="Sig_transdc_resp-reg_C-effctor"/>
</dbReference>
<dbReference type="GO" id="GO:0001216">
    <property type="term" value="F:DNA-binding transcription activator activity"/>
    <property type="evidence" value="ECO:0007669"/>
    <property type="project" value="UniProtKB-ARBA"/>
</dbReference>
<dbReference type="InterPro" id="IPR005143">
    <property type="entry name" value="TF_LuxR_autoind-bd_dom"/>
</dbReference>
<dbReference type="SUPFAM" id="SSF75516">
    <property type="entry name" value="Pheromone-binding domain of LuxR-like quorum-sensing transcription factors"/>
    <property type="match status" value="1"/>
</dbReference>
<evidence type="ECO:0000256" key="2">
    <source>
        <dbReference type="ARBA" id="ARBA00022654"/>
    </source>
</evidence>
<sequence>MTTRILTTIRRRWKMQHWLDKLTDLAAIEGDECILKTGLADIAEHFGFTGYAYLHIQHRHITAVTNYHREWQSTYFDKKFEALDPVVKRARSRKHIFTWSGEQEQPTLSKDERSFYAHAADFGIRSGITIPIKTANGSMSMFTLASDKPVIDLDREIDGVAAAATIGQIHARISFLRTTSTAEDAAWLDPKEATYLRWIAVGKTMEEIADVEGVKYNSVRVKLREATKRFDVRSKAHLTALAIRRKLI</sequence>
<gene>
    <name evidence="11" type="primary">traR</name>
    <name evidence="11" type="ORF">AGR7A_pTi0103</name>
</gene>
<evidence type="ECO:0000259" key="10">
    <source>
        <dbReference type="PROSITE" id="PS50043"/>
    </source>
</evidence>
<feature type="domain" description="HTH luxR-type" evidence="10">
    <location>
        <begin position="181"/>
        <end position="246"/>
    </location>
</feature>
<evidence type="ECO:0000256" key="5">
    <source>
        <dbReference type="ARBA" id="ARBA00023125"/>
    </source>
</evidence>
<dbReference type="SUPFAM" id="SSF46894">
    <property type="entry name" value="C-terminal effector domain of the bipartite response regulators"/>
    <property type="match status" value="1"/>
</dbReference>
<dbReference type="FunFam" id="3.30.450.80:FF:000001">
    <property type="entry name" value="Transcriptional activator protein TraR"/>
    <property type="match status" value="1"/>
</dbReference>
<evidence type="ECO:0000256" key="3">
    <source>
        <dbReference type="ARBA" id="ARBA00022971"/>
    </source>
</evidence>
<dbReference type="Pfam" id="PF03472">
    <property type="entry name" value="Autoind_bind"/>
    <property type="match status" value="1"/>
</dbReference>
<dbReference type="Proteomes" id="UP000192140">
    <property type="component" value="Unassembled WGS sequence"/>
</dbReference>
<dbReference type="SMART" id="SM00421">
    <property type="entry name" value="HTH_LUXR"/>
    <property type="match status" value="1"/>
</dbReference>
<keyword evidence="6" id="KW-0010">Activator</keyword>
<evidence type="ECO:0000256" key="8">
    <source>
        <dbReference type="ARBA" id="ARBA00055092"/>
    </source>
</evidence>
<dbReference type="CDD" id="cd06170">
    <property type="entry name" value="LuxR_C_like"/>
    <property type="match status" value="1"/>
</dbReference>
<name>A0A1S7UC60_9HYPH</name>
<organism evidence="11 12">
    <name type="scientific">Agrobacterium deltaense NCPPB 1641</name>
    <dbReference type="NCBI Taxonomy" id="1183425"/>
    <lineage>
        <taxon>Bacteria</taxon>
        <taxon>Pseudomonadati</taxon>
        <taxon>Pseudomonadota</taxon>
        <taxon>Alphaproteobacteria</taxon>
        <taxon>Hyphomicrobiales</taxon>
        <taxon>Rhizobiaceae</taxon>
        <taxon>Rhizobium/Agrobacterium group</taxon>
        <taxon>Agrobacterium</taxon>
    </lineage>
</organism>
<proteinExistence type="inferred from homology"/>
<comment type="function">
    <text evidence="8">Positive regulation of conjugal transfer of Ti plasmids. TraR activates target genes in the presence of AAI and also activates traR and traI themselves.</text>
</comment>
<dbReference type="Gene3D" id="3.30.450.80">
    <property type="entry name" value="Transcription factor LuxR-like, autoinducer-binding domain"/>
    <property type="match status" value="1"/>
</dbReference>
<keyword evidence="2" id="KW-0673">Quorum sensing</keyword>
<evidence type="ECO:0000256" key="1">
    <source>
        <dbReference type="ARBA" id="ARBA00006784"/>
    </source>
</evidence>
<keyword evidence="3" id="KW-0184">Conjugation</keyword>
<evidence type="ECO:0000256" key="6">
    <source>
        <dbReference type="ARBA" id="ARBA00023159"/>
    </source>
</evidence>
<dbReference type="GO" id="GO:0009372">
    <property type="term" value="P:quorum sensing"/>
    <property type="evidence" value="ECO:0007669"/>
    <property type="project" value="UniProtKB-KW"/>
</dbReference>
<comment type="similarity">
    <text evidence="1">Belongs to the autoinducer-regulated transcriptional regulatory protein family.</text>
</comment>
<evidence type="ECO:0000256" key="4">
    <source>
        <dbReference type="ARBA" id="ARBA00023015"/>
    </source>
</evidence>
<keyword evidence="7" id="KW-0804">Transcription</keyword>
<comment type="caution">
    <text evidence="11">The sequence shown here is derived from an EMBL/GenBank/DDBJ whole genome shotgun (WGS) entry which is preliminary data.</text>
</comment>
<dbReference type="GO" id="GO:0032993">
    <property type="term" value="C:protein-DNA complex"/>
    <property type="evidence" value="ECO:0007669"/>
    <property type="project" value="UniProtKB-ARBA"/>
</dbReference>
<dbReference type="AlphaFoldDB" id="A0A1S7UC60"/>
<evidence type="ECO:0000313" key="12">
    <source>
        <dbReference type="Proteomes" id="UP000192140"/>
    </source>
</evidence>
<accession>A0A1S7UC60</accession>
<dbReference type="NCBIfam" id="NF010444">
    <property type="entry name" value="PRK13870.1"/>
    <property type="match status" value="1"/>
</dbReference>
<keyword evidence="5" id="KW-0238">DNA-binding</keyword>
<evidence type="ECO:0000256" key="7">
    <source>
        <dbReference type="ARBA" id="ARBA00023163"/>
    </source>
</evidence>